<dbReference type="EMBL" id="CM056815">
    <property type="protein sequence ID" value="KAJ8628732.1"/>
    <property type="molecule type" value="Genomic_DNA"/>
</dbReference>
<gene>
    <name evidence="1" type="ORF">MRB53_022055</name>
</gene>
<organism evidence="1 2">
    <name type="scientific">Persea americana</name>
    <name type="common">Avocado</name>
    <dbReference type="NCBI Taxonomy" id="3435"/>
    <lineage>
        <taxon>Eukaryota</taxon>
        <taxon>Viridiplantae</taxon>
        <taxon>Streptophyta</taxon>
        <taxon>Embryophyta</taxon>
        <taxon>Tracheophyta</taxon>
        <taxon>Spermatophyta</taxon>
        <taxon>Magnoliopsida</taxon>
        <taxon>Magnoliidae</taxon>
        <taxon>Laurales</taxon>
        <taxon>Lauraceae</taxon>
        <taxon>Persea</taxon>
    </lineage>
</organism>
<sequence length="136" mass="15924">MDDKWSEEGLPQDVFDQILNLCSLRDSIRVGLVCKSWHRVSKRNTSRRPQLPWLMPCNPNSISAEEAGEENRCLYSLSDDMIYHDIKIPQIRGQTCCGSFINSDGWLMSIDHDLEVRLFHPWRRIHLKLPRLSNVF</sequence>
<proteinExistence type="predicted"/>
<name>A0ACC2L5V5_PERAE</name>
<evidence type="ECO:0000313" key="1">
    <source>
        <dbReference type="EMBL" id="KAJ8628732.1"/>
    </source>
</evidence>
<dbReference type="Proteomes" id="UP001234297">
    <property type="component" value="Chromosome 7"/>
</dbReference>
<keyword evidence="2" id="KW-1185">Reference proteome</keyword>
<comment type="caution">
    <text evidence="1">The sequence shown here is derived from an EMBL/GenBank/DDBJ whole genome shotgun (WGS) entry which is preliminary data.</text>
</comment>
<protein>
    <submittedName>
        <fullName evidence="1">Uncharacterized protein</fullName>
    </submittedName>
</protein>
<accession>A0ACC2L5V5</accession>
<evidence type="ECO:0000313" key="2">
    <source>
        <dbReference type="Proteomes" id="UP001234297"/>
    </source>
</evidence>
<reference evidence="1 2" key="1">
    <citation type="journal article" date="2022" name="Hortic Res">
        <title>A haplotype resolved chromosomal level avocado genome allows analysis of novel avocado genes.</title>
        <authorList>
            <person name="Nath O."/>
            <person name="Fletcher S.J."/>
            <person name="Hayward A."/>
            <person name="Shaw L.M."/>
            <person name="Masouleh A.K."/>
            <person name="Furtado A."/>
            <person name="Henry R.J."/>
            <person name="Mitter N."/>
        </authorList>
    </citation>
    <scope>NUCLEOTIDE SEQUENCE [LARGE SCALE GENOMIC DNA]</scope>
    <source>
        <strain evidence="2">cv. Hass</strain>
    </source>
</reference>